<evidence type="ECO:0008006" key="3">
    <source>
        <dbReference type="Google" id="ProtNLM"/>
    </source>
</evidence>
<comment type="caution">
    <text evidence="1">The sequence shown here is derived from an EMBL/GenBank/DDBJ whole genome shotgun (WGS) entry which is preliminary data.</text>
</comment>
<name>A0A1S2LCG1_9BACI</name>
<sequence length="435" mass="52061">MEKIKLNLITDHLNEDLDSTWKHFTKVLRPFVGDVYQTLSKSGHFNHEQFENIVQLFFEDLQKTTEDKKDQYTIIAMTVLTEQLLKKAIDYDTYRFRQNRFSAFFNELLHQGYPVMKREATKARSPFYDWYTSLLFDQLIHGEQTSPIEKLVTTWLLCEERENILIKHAEKLIKNNRKQKSFHIKLASLLYLQADDGVHSLTLLRDLQSTLHYSELIDHFLIMEQKHEFEMMKHWFEIFFPYDKPKQGSTLGKLYEEMLIETGTDEEKLTIVWKNWLQQPSFSSYISRVKKCNKKEKEKVLHFIIPQLQADLYRPQTEATYYQIVTEEELFEEGIESLLTAKKEVTTLSPEIEKLITNVMKKRPELLLPFLHQVVERLVQKKSRIHYVEAVHNIKQLKLIYEKLDQQQTFAFYVSGIKRRFKTFRAFIQELKKID</sequence>
<dbReference type="RefSeq" id="WP_071313953.1">
    <property type="nucleotide sequence ID" value="NZ_MLQQ01000040.1"/>
</dbReference>
<protein>
    <recommendedName>
        <fullName evidence="3">SWIM-type domain-containing protein</fullName>
    </recommendedName>
</protein>
<evidence type="ECO:0000313" key="2">
    <source>
        <dbReference type="Proteomes" id="UP000180098"/>
    </source>
</evidence>
<organism evidence="1 2">
    <name type="scientific">Anaerobacillus arseniciselenatis</name>
    <dbReference type="NCBI Taxonomy" id="85682"/>
    <lineage>
        <taxon>Bacteria</taxon>
        <taxon>Bacillati</taxon>
        <taxon>Bacillota</taxon>
        <taxon>Bacilli</taxon>
        <taxon>Bacillales</taxon>
        <taxon>Bacillaceae</taxon>
        <taxon>Anaerobacillus</taxon>
    </lineage>
</organism>
<gene>
    <name evidence="1" type="ORF">BKP35_13855</name>
</gene>
<keyword evidence="2" id="KW-1185">Reference proteome</keyword>
<dbReference type="AlphaFoldDB" id="A0A1S2LCG1"/>
<proteinExistence type="predicted"/>
<evidence type="ECO:0000313" key="1">
    <source>
        <dbReference type="EMBL" id="OIJ10189.1"/>
    </source>
</evidence>
<dbReference type="EMBL" id="MLQQ01000040">
    <property type="protein sequence ID" value="OIJ10189.1"/>
    <property type="molecule type" value="Genomic_DNA"/>
</dbReference>
<dbReference type="Proteomes" id="UP000180098">
    <property type="component" value="Unassembled WGS sequence"/>
</dbReference>
<accession>A0A1S2LCG1</accession>
<reference evidence="1 2" key="1">
    <citation type="submission" date="2016-10" db="EMBL/GenBank/DDBJ databases">
        <title>Draft genome sequences of four alkaliphilic bacteria belonging to the Anaerobacillus genus.</title>
        <authorList>
            <person name="Bassil N.M."/>
            <person name="Lloyd J.R."/>
        </authorList>
    </citation>
    <scope>NUCLEOTIDE SEQUENCE [LARGE SCALE GENOMIC DNA]</scope>
    <source>
        <strain evidence="1 2">DSM 15340</strain>
    </source>
</reference>
<dbReference type="OrthoDB" id="7593573at2"/>